<evidence type="ECO:0000256" key="1">
    <source>
        <dbReference type="ARBA" id="ARBA00038379"/>
    </source>
</evidence>
<feature type="compositionally biased region" description="Basic and acidic residues" evidence="2">
    <location>
        <begin position="376"/>
        <end position="385"/>
    </location>
</feature>
<sequence>MNSVSLLPYYTAQSSSRTNMFNTRMGKLQRQLLKGDYDMFKYAPMFESDFMQITKKGEVIDVHNHIQMVTVAIVCTSPIFPIPDIMLLARPVARYEEHAGRGKATKGRNRKVAKTLELTRLFPLKFVKISVHHRENQQLRLKFVTGRSCYLQLCPLKAQEDLFIYWEKIIYLLRPPVDSNSGTYAVPAEDMICMPAVEEDRTSLAAAEFQVPGDQDQVSIRSLLTVSEVTGATSAAYAGGKGILDDSHKPTTMPSVSTAKAKSTELAKESATEATAEAVIAGAATSTIAGAFSLSASKSAGTGQVSAALAGAARGTGQTKTNMAIAGTANTSPKGIKVAVAGAASKSSESISRLSSSLSPEDVNVMFAEAESSPKTVRERGKDPAADPLVSALPKESHMSGQARKQRVSQASTDARKERRDKKEKNRDVGKGSHHRRAGERRRKAEGNKMAPKSSSQSSSSHRATRDDRKEKGCSSPGSGRCGSPKGVSQKRLSKELRISHNSGRSLSMTSSGSTSKRSSTIGSFLRNIKTNLTAKSVAARHGKDADIVTKTIEESTMEDIVMVTKNNQGVLIDSAT</sequence>
<feature type="region of interest" description="Disordered" evidence="2">
    <location>
        <begin position="369"/>
        <end position="520"/>
    </location>
</feature>
<dbReference type="Pfam" id="PF12480">
    <property type="entry name" value="GARIL_Rab2_bd"/>
    <property type="match status" value="1"/>
</dbReference>
<feature type="compositionally biased region" description="Low complexity" evidence="2">
    <location>
        <begin position="503"/>
        <end position="520"/>
    </location>
</feature>
<organism evidence="4 5">
    <name type="scientific">Galeopterus variegatus</name>
    <name type="common">Malayan flying lemur</name>
    <name type="synonym">Cynocephalus variegatus</name>
    <dbReference type="NCBI Taxonomy" id="482537"/>
    <lineage>
        <taxon>Eukaryota</taxon>
        <taxon>Metazoa</taxon>
        <taxon>Chordata</taxon>
        <taxon>Craniata</taxon>
        <taxon>Vertebrata</taxon>
        <taxon>Euteleostomi</taxon>
        <taxon>Mammalia</taxon>
        <taxon>Eutheria</taxon>
        <taxon>Euarchontoglires</taxon>
        <taxon>Dermoptera</taxon>
        <taxon>Cynocephalidae</taxon>
        <taxon>Galeopterus</taxon>
    </lineage>
</organism>
<feature type="compositionally biased region" description="Basic residues" evidence="2">
    <location>
        <begin position="432"/>
        <end position="444"/>
    </location>
</feature>
<dbReference type="PANTHER" id="PTHR22574:SF15">
    <property type="entry name" value="GOLGI-ASSOCIATED RAB2 INTERACTOR PROTEIN 4"/>
    <property type="match status" value="1"/>
</dbReference>
<dbReference type="PANTHER" id="PTHR22574">
    <property type="match status" value="1"/>
</dbReference>
<dbReference type="RefSeq" id="XP_008588217.1">
    <property type="nucleotide sequence ID" value="XM_008589995.1"/>
</dbReference>
<feature type="compositionally biased region" description="Low complexity" evidence="2">
    <location>
        <begin position="474"/>
        <end position="487"/>
    </location>
</feature>
<dbReference type="GeneID" id="103605410"/>
<name>A0ABM0S5S6_GALVR</name>
<feature type="domain" description="Golgi associated RAB2 interactor protein-like Rab2B-binding" evidence="3">
    <location>
        <begin position="115"/>
        <end position="182"/>
    </location>
</feature>
<evidence type="ECO:0000313" key="5">
    <source>
        <dbReference type="RefSeq" id="XP_008588217.1"/>
    </source>
</evidence>
<dbReference type="InterPro" id="IPR022168">
    <property type="entry name" value="GARIL-like_Rab2B-bd"/>
</dbReference>
<protein>
    <submittedName>
        <fullName evidence="5">Protein FAM71A</fullName>
    </submittedName>
</protein>
<evidence type="ECO:0000256" key="2">
    <source>
        <dbReference type="SAM" id="MobiDB-lite"/>
    </source>
</evidence>
<proteinExistence type="inferred from homology"/>
<feature type="compositionally biased region" description="Basic and acidic residues" evidence="2">
    <location>
        <begin position="414"/>
        <end position="431"/>
    </location>
</feature>
<evidence type="ECO:0000259" key="3">
    <source>
        <dbReference type="Pfam" id="PF12480"/>
    </source>
</evidence>
<reference evidence="5" key="1">
    <citation type="submission" date="2025-08" db="UniProtKB">
        <authorList>
            <consortium name="RefSeq"/>
        </authorList>
    </citation>
    <scope>IDENTIFICATION</scope>
</reference>
<comment type="similarity">
    <text evidence="1">Belongs to the GARIN family.</text>
</comment>
<dbReference type="Proteomes" id="UP000694923">
    <property type="component" value="Unplaced"/>
</dbReference>
<accession>A0ABM0S5S6</accession>
<keyword evidence="4" id="KW-1185">Reference proteome</keyword>
<evidence type="ECO:0000313" key="4">
    <source>
        <dbReference type="Proteomes" id="UP000694923"/>
    </source>
</evidence>
<gene>
    <name evidence="5" type="primary">FAM71A</name>
</gene>
<feature type="compositionally biased region" description="Basic and acidic residues" evidence="2">
    <location>
        <begin position="464"/>
        <end position="473"/>
    </location>
</feature>